<name>A0A3S2YWX9_9HYPH</name>
<gene>
    <name evidence="5" type="ORF">EOE48_03865</name>
</gene>
<dbReference type="Proteomes" id="UP000286997">
    <property type="component" value="Unassembled WGS sequence"/>
</dbReference>
<dbReference type="SMART" id="SM00895">
    <property type="entry name" value="FCD"/>
    <property type="match status" value="1"/>
</dbReference>
<evidence type="ECO:0000256" key="3">
    <source>
        <dbReference type="ARBA" id="ARBA00023163"/>
    </source>
</evidence>
<dbReference type="Gene3D" id="1.10.10.10">
    <property type="entry name" value="Winged helix-like DNA-binding domain superfamily/Winged helix DNA-binding domain"/>
    <property type="match status" value="1"/>
</dbReference>
<dbReference type="SUPFAM" id="SSF46785">
    <property type="entry name" value="Winged helix' DNA-binding domain"/>
    <property type="match status" value="1"/>
</dbReference>
<evidence type="ECO:0000313" key="6">
    <source>
        <dbReference type="Proteomes" id="UP000286997"/>
    </source>
</evidence>
<evidence type="ECO:0000256" key="2">
    <source>
        <dbReference type="ARBA" id="ARBA00023125"/>
    </source>
</evidence>
<dbReference type="SUPFAM" id="SSF48008">
    <property type="entry name" value="GntR ligand-binding domain-like"/>
    <property type="match status" value="1"/>
</dbReference>
<dbReference type="InterPro" id="IPR011711">
    <property type="entry name" value="GntR_C"/>
</dbReference>
<dbReference type="InterPro" id="IPR000524">
    <property type="entry name" value="Tscrpt_reg_HTH_GntR"/>
</dbReference>
<protein>
    <submittedName>
        <fullName evidence="5">GntR family transcriptional regulator</fullName>
    </submittedName>
</protein>
<dbReference type="Pfam" id="PF07729">
    <property type="entry name" value="FCD"/>
    <property type="match status" value="1"/>
</dbReference>
<dbReference type="AlphaFoldDB" id="A0A3S2YWX9"/>
<evidence type="ECO:0000259" key="4">
    <source>
        <dbReference type="PROSITE" id="PS50949"/>
    </source>
</evidence>
<sequence>MMLRDRSDPTEDEAQTRCNCAQSWGDGSCEWAWGTARPALSRAGTARAERDLMDRKAVRAVPSDGEAAQAGMDEEAVHAVLARALLDGRVPAGTKLGEHFLAEVFGVSRERVRKVLHRLGHERLITVEKNRGAFAIAPDLEEARSVYEARRILEGGIVGHLATALDDAGAARLAAHLAAEDAAMAAGDRFTSIRLSAEFHSILADLTGNVLIRRQMQELVARTMMLVAFFEPDSSVACQCAEHRAVFRALSGRSRAGAVRAMTTHLSLVETRLRPRVCETVPPPLEEVLIDALAAWRTRTEPPPPARGAA</sequence>
<dbReference type="GO" id="GO:0003677">
    <property type="term" value="F:DNA binding"/>
    <property type="evidence" value="ECO:0007669"/>
    <property type="project" value="UniProtKB-KW"/>
</dbReference>
<organism evidence="5 6">
    <name type="scientific">Methylobacterium oryzihabitans</name>
    <dbReference type="NCBI Taxonomy" id="2499852"/>
    <lineage>
        <taxon>Bacteria</taxon>
        <taxon>Pseudomonadati</taxon>
        <taxon>Pseudomonadota</taxon>
        <taxon>Alphaproteobacteria</taxon>
        <taxon>Hyphomicrobiales</taxon>
        <taxon>Methylobacteriaceae</taxon>
        <taxon>Methylobacterium</taxon>
    </lineage>
</organism>
<keyword evidence="6" id="KW-1185">Reference proteome</keyword>
<accession>A0A3S2YWX9</accession>
<evidence type="ECO:0000256" key="1">
    <source>
        <dbReference type="ARBA" id="ARBA00023015"/>
    </source>
</evidence>
<feature type="domain" description="HTH gntR-type" evidence="4">
    <location>
        <begin position="71"/>
        <end position="138"/>
    </location>
</feature>
<dbReference type="InterPro" id="IPR036390">
    <property type="entry name" value="WH_DNA-bd_sf"/>
</dbReference>
<keyword evidence="1" id="KW-0805">Transcription regulation</keyword>
<dbReference type="PROSITE" id="PS50949">
    <property type="entry name" value="HTH_GNTR"/>
    <property type="match status" value="1"/>
</dbReference>
<dbReference type="Pfam" id="PF00392">
    <property type="entry name" value="GntR"/>
    <property type="match status" value="1"/>
</dbReference>
<dbReference type="EMBL" id="SACP01000002">
    <property type="protein sequence ID" value="RVU21235.1"/>
    <property type="molecule type" value="Genomic_DNA"/>
</dbReference>
<dbReference type="InterPro" id="IPR036388">
    <property type="entry name" value="WH-like_DNA-bd_sf"/>
</dbReference>
<dbReference type="Gene3D" id="1.20.120.530">
    <property type="entry name" value="GntR ligand-binding domain-like"/>
    <property type="match status" value="1"/>
</dbReference>
<dbReference type="InterPro" id="IPR008920">
    <property type="entry name" value="TF_FadR/GntR_C"/>
</dbReference>
<proteinExistence type="predicted"/>
<reference evidence="5 6" key="1">
    <citation type="submission" date="2019-01" db="EMBL/GenBank/DDBJ databases">
        <authorList>
            <person name="Chen W.-M."/>
        </authorList>
    </citation>
    <scope>NUCLEOTIDE SEQUENCE [LARGE SCALE GENOMIC DNA]</scope>
    <source>
        <strain evidence="5 6">TER-1</strain>
    </source>
</reference>
<keyword evidence="2" id="KW-0238">DNA-binding</keyword>
<dbReference type="PANTHER" id="PTHR43537">
    <property type="entry name" value="TRANSCRIPTIONAL REGULATOR, GNTR FAMILY"/>
    <property type="match status" value="1"/>
</dbReference>
<dbReference type="SMART" id="SM00345">
    <property type="entry name" value="HTH_GNTR"/>
    <property type="match status" value="1"/>
</dbReference>
<dbReference type="OrthoDB" id="7618373at2"/>
<dbReference type="GO" id="GO:0003700">
    <property type="term" value="F:DNA-binding transcription factor activity"/>
    <property type="evidence" value="ECO:0007669"/>
    <property type="project" value="InterPro"/>
</dbReference>
<comment type="caution">
    <text evidence="5">The sequence shown here is derived from an EMBL/GenBank/DDBJ whole genome shotgun (WGS) entry which is preliminary data.</text>
</comment>
<dbReference type="PANTHER" id="PTHR43537:SF53">
    <property type="entry name" value="HTH-TYPE TRANSCRIPTIONAL REPRESSOR NANR"/>
    <property type="match status" value="1"/>
</dbReference>
<keyword evidence="3" id="KW-0804">Transcription</keyword>
<evidence type="ECO:0000313" key="5">
    <source>
        <dbReference type="EMBL" id="RVU21235.1"/>
    </source>
</evidence>